<dbReference type="GO" id="GO:0005886">
    <property type="term" value="C:plasma membrane"/>
    <property type="evidence" value="ECO:0007669"/>
    <property type="project" value="UniProtKB-SubCell"/>
</dbReference>
<keyword evidence="11" id="KW-1185">Reference proteome</keyword>
<feature type="transmembrane region" description="Helical" evidence="9">
    <location>
        <begin position="88"/>
        <end position="107"/>
    </location>
</feature>
<evidence type="ECO:0000256" key="6">
    <source>
        <dbReference type="ARBA" id="ARBA00022989"/>
    </source>
</evidence>
<dbReference type="OrthoDB" id="9778908at2"/>
<evidence type="ECO:0000256" key="1">
    <source>
        <dbReference type="ARBA" id="ARBA00004651"/>
    </source>
</evidence>
<dbReference type="GO" id="GO:0006865">
    <property type="term" value="P:amino acid transport"/>
    <property type="evidence" value="ECO:0007669"/>
    <property type="project" value="UniProtKB-KW"/>
</dbReference>
<feature type="transmembrane region" description="Helical" evidence="9">
    <location>
        <begin position="57"/>
        <end position="76"/>
    </location>
</feature>
<keyword evidence="4 9" id="KW-0812">Transmembrane</keyword>
<dbReference type="AlphaFoldDB" id="A0A5C8P8N1"/>
<feature type="transmembrane region" description="Helical" evidence="9">
    <location>
        <begin position="177"/>
        <end position="203"/>
    </location>
</feature>
<keyword evidence="7 9" id="KW-0472">Membrane</keyword>
<keyword evidence="3" id="KW-1003">Cell membrane</keyword>
<dbReference type="Pfam" id="PF02653">
    <property type="entry name" value="BPD_transp_2"/>
    <property type="match status" value="1"/>
</dbReference>
<dbReference type="InterPro" id="IPR052157">
    <property type="entry name" value="BCAA_transport_permease"/>
</dbReference>
<accession>A0A5C8P8N1</accession>
<sequence>MLDVLIYGLLRGATFALVAFGFSLVLGVLNIVNITHGIFIIFGGLITYTLFSELGWPLPLAVVTASLATGALAGVLQKAFIERVHSANPLMVLVQTLGLAIVITSIFEKTWGTSERLINAIIPGYPIIQVGDFIVPTLEVVTFVIALASAGVLYLAMERTEFGRTVRACRDNPRSAALLGIDISGVYLKTMIVCGLWTGLAGALLITTQPLAPYMHLHWTIEAFLIVIIGGLGSMPGVLVGGLLYGIFNHLAYFYYPAFAPALIFSGLVVLLLVRPQGVFGLGAVIRK</sequence>
<evidence type="ECO:0000313" key="10">
    <source>
        <dbReference type="EMBL" id="TXL69711.1"/>
    </source>
</evidence>
<feature type="transmembrane region" description="Helical" evidence="9">
    <location>
        <begin position="223"/>
        <end position="246"/>
    </location>
</feature>
<dbReference type="PANTHER" id="PTHR11795">
    <property type="entry name" value="BRANCHED-CHAIN AMINO ACID TRANSPORT SYSTEM PERMEASE PROTEIN LIVH"/>
    <property type="match status" value="1"/>
</dbReference>
<dbReference type="RefSeq" id="WP_147852216.1">
    <property type="nucleotide sequence ID" value="NZ_VDUZ01000074.1"/>
</dbReference>
<dbReference type="Proteomes" id="UP000321638">
    <property type="component" value="Unassembled WGS sequence"/>
</dbReference>
<dbReference type="EMBL" id="VDUZ01000074">
    <property type="protein sequence ID" value="TXL69711.1"/>
    <property type="molecule type" value="Genomic_DNA"/>
</dbReference>
<protein>
    <submittedName>
        <fullName evidence="10">Branched-chain amino acid ABC transporter permease</fullName>
    </submittedName>
</protein>
<evidence type="ECO:0000256" key="9">
    <source>
        <dbReference type="SAM" id="Phobius"/>
    </source>
</evidence>
<reference evidence="10 11" key="1">
    <citation type="submission" date="2019-06" db="EMBL/GenBank/DDBJ databases">
        <title>New taxonomy in bacterial strain CC-CFT640, isolated from vineyard.</title>
        <authorList>
            <person name="Lin S.-Y."/>
            <person name="Tsai C.-F."/>
            <person name="Young C.-C."/>
        </authorList>
    </citation>
    <scope>NUCLEOTIDE SEQUENCE [LARGE SCALE GENOMIC DNA]</scope>
    <source>
        <strain evidence="10 11">CC-CFT640</strain>
    </source>
</reference>
<feature type="transmembrane region" description="Helical" evidence="9">
    <location>
        <begin position="34"/>
        <end position="51"/>
    </location>
</feature>
<evidence type="ECO:0000256" key="3">
    <source>
        <dbReference type="ARBA" id="ARBA00022475"/>
    </source>
</evidence>
<keyword evidence="2" id="KW-0813">Transport</keyword>
<proteinExistence type="inferred from homology"/>
<evidence type="ECO:0000256" key="4">
    <source>
        <dbReference type="ARBA" id="ARBA00022692"/>
    </source>
</evidence>
<evidence type="ECO:0000313" key="11">
    <source>
        <dbReference type="Proteomes" id="UP000321638"/>
    </source>
</evidence>
<feature type="transmembrane region" description="Helical" evidence="9">
    <location>
        <begin position="133"/>
        <end position="156"/>
    </location>
</feature>
<evidence type="ECO:0000256" key="8">
    <source>
        <dbReference type="ARBA" id="ARBA00037998"/>
    </source>
</evidence>
<feature type="transmembrane region" description="Helical" evidence="9">
    <location>
        <begin position="6"/>
        <end position="27"/>
    </location>
</feature>
<evidence type="ECO:0000256" key="2">
    <source>
        <dbReference type="ARBA" id="ARBA00022448"/>
    </source>
</evidence>
<evidence type="ECO:0000256" key="5">
    <source>
        <dbReference type="ARBA" id="ARBA00022970"/>
    </source>
</evidence>
<keyword evidence="5" id="KW-0029">Amino-acid transport</keyword>
<comment type="subcellular location">
    <subcellularLocation>
        <location evidence="1">Cell membrane</location>
        <topology evidence="1">Multi-pass membrane protein</topology>
    </subcellularLocation>
</comment>
<comment type="caution">
    <text evidence="10">The sequence shown here is derived from an EMBL/GenBank/DDBJ whole genome shotgun (WGS) entry which is preliminary data.</text>
</comment>
<name>A0A5C8P8N1_9HYPH</name>
<dbReference type="GO" id="GO:0022857">
    <property type="term" value="F:transmembrane transporter activity"/>
    <property type="evidence" value="ECO:0007669"/>
    <property type="project" value="InterPro"/>
</dbReference>
<keyword evidence="6 9" id="KW-1133">Transmembrane helix</keyword>
<evidence type="ECO:0000256" key="7">
    <source>
        <dbReference type="ARBA" id="ARBA00023136"/>
    </source>
</evidence>
<comment type="similarity">
    <text evidence="8">Belongs to the binding-protein-dependent transport system permease family. LivHM subfamily.</text>
</comment>
<feature type="transmembrane region" description="Helical" evidence="9">
    <location>
        <begin position="253"/>
        <end position="274"/>
    </location>
</feature>
<dbReference type="InterPro" id="IPR001851">
    <property type="entry name" value="ABC_transp_permease"/>
</dbReference>
<gene>
    <name evidence="10" type="ORF">FHP25_37905</name>
</gene>
<dbReference type="CDD" id="cd06582">
    <property type="entry name" value="TM_PBP1_LivH_like"/>
    <property type="match status" value="1"/>
</dbReference>
<organism evidence="10 11">
    <name type="scientific">Vineibacter terrae</name>
    <dbReference type="NCBI Taxonomy" id="2586908"/>
    <lineage>
        <taxon>Bacteria</taxon>
        <taxon>Pseudomonadati</taxon>
        <taxon>Pseudomonadota</taxon>
        <taxon>Alphaproteobacteria</taxon>
        <taxon>Hyphomicrobiales</taxon>
        <taxon>Vineibacter</taxon>
    </lineage>
</organism>
<dbReference type="PANTHER" id="PTHR11795:SF445">
    <property type="entry name" value="AMINO ACID ABC TRANSPORTER PERMEASE PROTEIN"/>
    <property type="match status" value="1"/>
</dbReference>